<feature type="transmembrane region" description="Helical" evidence="6">
    <location>
        <begin position="141"/>
        <end position="161"/>
    </location>
</feature>
<accession>A0AAE0T073</accession>
<dbReference type="AlphaFoldDB" id="A0AAE0T073"/>
<keyword evidence="5 6" id="KW-0472">Membrane</keyword>
<feature type="transmembrane region" description="Helical" evidence="6">
    <location>
        <begin position="113"/>
        <end position="135"/>
    </location>
</feature>
<proteinExistence type="inferred from homology"/>
<name>A0AAE0T073_9BIVA</name>
<evidence type="ECO:0000256" key="1">
    <source>
        <dbReference type="ARBA" id="ARBA00004141"/>
    </source>
</evidence>
<dbReference type="GO" id="GO:0016020">
    <property type="term" value="C:membrane"/>
    <property type="evidence" value="ECO:0007669"/>
    <property type="project" value="UniProtKB-SubCell"/>
</dbReference>
<reference evidence="7" key="2">
    <citation type="journal article" date="2021" name="Genome Biol. Evol.">
        <title>Developing a high-quality reference genome for a parasitic bivalve with doubly uniparental inheritance (Bivalvia: Unionida).</title>
        <authorList>
            <person name="Smith C.H."/>
        </authorList>
    </citation>
    <scope>NUCLEOTIDE SEQUENCE</scope>
    <source>
        <strain evidence="7">CHS0354</strain>
        <tissue evidence="7">Mantle</tissue>
    </source>
</reference>
<feature type="transmembrane region" description="Helical" evidence="6">
    <location>
        <begin position="22"/>
        <end position="47"/>
    </location>
</feature>
<evidence type="ECO:0000256" key="5">
    <source>
        <dbReference type="ARBA" id="ARBA00023136"/>
    </source>
</evidence>
<evidence type="ECO:0000256" key="4">
    <source>
        <dbReference type="ARBA" id="ARBA00022989"/>
    </source>
</evidence>
<reference evidence="7" key="3">
    <citation type="submission" date="2023-05" db="EMBL/GenBank/DDBJ databases">
        <authorList>
            <person name="Smith C.H."/>
        </authorList>
    </citation>
    <scope>NUCLEOTIDE SEQUENCE</scope>
    <source>
        <strain evidence="7">CHS0354</strain>
        <tissue evidence="7">Mantle</tissue>
    </source>
</reference>
<evidence type="ECO:0000256" key="3">
    <source>
        <dbReference type="ARBA" id="ARBA00022692"/>
    </source>
</evidence>
<comment type="subcellular location">
    <subcellularLocation>
        <location evidence="1">Membrane</location>
        <topology evidence="1">Multi-pass membrane protein</topology>
    </subcellularLocation>
</comment>
<dbReference type="EMBL" id="JAEAOA010002205">
    <property type="protein sequence ID" value="KAK3601377.1"/>
    <property type="molecule type" value="Genomic_DNA"/>
</dbReference>
<dbReference type="GO" id="GO:0022857">
    <property type="term" value="F:transmembrane transporter activity"/>
    <property type="evidence" value="ECO:0007669"/>
    <property type="project" value="InterPro"/>
</dbReference>
<keyword evidence="4 6" id="KW-1133">Transmembrane helix</keyword>
<evidence type="ECO:0000256" key="2">
    <source>
        <dbReference type="ARBA" id="ARBA00008821"/>
    </source>
</evidence>
<feature type="transmembrane region" description="Helical" evidence="6">
    <location>
        <begin position="73"/>
        <end position="92"/>
    </location>
</feature>
<dbReference type="PANTHER" id="PTHR11119">
    <property type="entry name" value="XANTHINE-URACIL / VITAMIN C PERMEASE FAMILY MEMBER"/>
    <property type="match status" value="1"/>
</dbReference>
<comment type="similarity">
    <text evidence="2">Belongs to the nucleobase:cation symporter-2 (NCS2) (TC 2.A.40) family.</text>
</comment>
<evidence type="ECO:0000313" key="8">
    <source>
        <dbReference type="Proteomes" id="UP001195483"/>
    </source>
</evidence>
<keyword evidence="8" id="KW-1185">Reference proteome</keyword>
<evidence type="ECO:0000313" key="7">
    <source>
        <dbReference type="EMBL" id="KAK3601377.1"/>
    </source>
</evidence>
<keyword evidence="3 6" id="KW-0812">Transmembrane</keyword>
<protein>
    <submittedName>
        <fullName evidence="7">Uncharacterized protein</fullName>
    </submittedName>
</protein>
<comment type="caution">
    <text evidence="7">The sequence shown here is derived from an EMBL/GenBank/DDBJ whole genome shotgun (WGS) entry which is preliminary data.</text>
</comment>
<feature type="transmembrane region" description="Helical" evidence="6">
    <location>
        <begin position="173"/>
        <end position="189"/>
    </location>
</feature>
<dbReference type="Pfam" id="PF00860">
    <property type="entry name" value="Xan_ur_permease"/>
    <property type="match status" value="1"/>
</dbReference>
<dbReference type="Proteomes" id="UP001195483">
    <property type="component" value="Unassembled WGS sequence"/>
</dbReference>
<gene>
    <name evidence="7" type="ORF">CHS0354_037692</name>
</gene>
<dbReference type="InterPro" id="IPR006043">
    <property type="entry name" value="NCS2"/>
</dbReference>
<organism evidence="7 8">
    <name type="scientific">Potamilus streckersoni</name>
    <dbReference type="NCBI Taxonomy" id="2493646"/>
    <lineage>
        <taxon>Eukaryota</taxon>
        <taxon>Metazoa</taxon>
        <taxon>Spiralia</taxon>
        <taxon>Lophotrochozoa</taxon>
        <taxon>Mollusca</taxon>
        <taxon>Bivalvia</taxon>
        <taxon>Autobranchia</taxon>
        <taxon>Heteroconchia</taxon>
        <taxon>Palaeoheterodonta</taxon>
        <taxon>Unionida</taxon>
        <taxon>Unionoidea</taxon>
        <taxon>Unionidae</taxon>
        <taxon>Ambleminae</taxon>
        <taxon>Lampsilini</taxon>
        <taxon>Potamilus</taxon>
    </lineage>
</organism>
<sequence>MPTARLTLASPLKPNNRQMKKLLPFGWPTVSAAGYVGFLAATLSSIIESIGDYFAAAGLSSAPPPPAHALNRGIAMEGFCSIFSWMVGAAHATTSCRGNIGAIGITKVASRRVFQTAGIIMVVCGIIGKFGAVITLIPEPIIGGTLTVVFGMVSAVGISTLKSIDMGSTRNMTIFGISLLLGLMVPQWINDPKKAGSILTGNDELDQVINVLLDTAMFVGGFIDFLLDNTVPGTLEERGLLAYRKDLVSSSLQSSLMSLKIYEFPFITRYLRMIDCMSYFPLSPTFNKEISFNCCQRSGKRDVT</sequence>
<evidence type="ECO:0000256" key="6">
    <source>
        <dbReference type="SAM" id="Phobius"/>
    </source>
</evidence>
<reference evidence="7" key="1">
    <citation type="journal article" date="2021" name="Genome Biol. Evol.">
        <title>A High-Quality Reference Genome for a Parasitic Bivalve with Doubly Uniparental Inheritance (Bivalvia: Unionida).</title>
        <authorList>
            <person name="Smith C.H."/>
        </authorList>
    </citation>
    <scope>NUCLEOTIDE SEQUENCE</scope>
    <source>
        <strain evidence="7">CHS0354</strain>
    </source>
</reference>